<gene>
    <name evidence="1" type="ORF">EYH45_01370</name>
</gene>
<dbReference type="SUPFAM" id="SSF158997">
    <property type="entry name" value="Trm112p-like"/>
    <property type="match status" value="1"/>
</dbReference>
<evidence type="ECO:0000313" key="2">
    <source>
        <dbReference type="Proteomes" id="UP000608579"/>
    </source>
</evidence>
<comment type="caution">
    <text evidence="1">The sequence shown here is derived from an EMBL/GenBank/DDBJ whole genome shotgun (WGS) entry which is preliminary data.</text>
</comment>
<dbReference type="InterPro" id="IPR005651">
    <property type="entry name" value="Trm112-like"/>
</dbReference>
<dbReference type="Gene3D" id="2.20.25.10">
    <property type="match status" value="1"/>
</dbReference>
<protein>
    <submittedName>
        <fullName evidence="1">Trm112 family protein</fullName>
    </submittedName>
</protein>
<accession>A0A833EBG1</accession>
<organism evidence="1 2">
    <name type="scientific">Caldiarchaeum subterraneum</name>
    <dbReference type="NCBI Taxonomy" id="311458"/>
    <lineage>
        <taxon>Archaea</taxon>
        <taxon>Nitrososphaerota</taxon>
        <taxon>Candidatus Caldarchaeales</taxon>
        <taxon>Candidatus Caldarchaeaceae</taxon>
        <taxon>Candidatus Caldarchaeum</taxon>
    </lineage>
</organism>
<evidence type="ECO:0000313" key="1">
    <source>
        <dbReference type="EMBL" id="HIQ29194.1"/>
    </source>
</evidence>
<proteinExistence type="predicted"/>
<sequence>MKFRLVDLLACPICKHFPLKLDIFEVYEITPPEKIVKCELYCSYHGGFVKDLERTECEVCYSKEIKSGLLTCPSCKRWYPIEDDIPRMLPDEIRQQREDLAFLRKWRDKISSEILSGGKPFNLNQVTSGVREKN</sequence>
<dbReference type="AlphaFoldDB" id="A0A833EBG1"/>
<dbReference type="EMBL" id="DQVM01000027">
    <property type="protein sequence ID" value="HIQ29194.1"/>
    <property type="molecule type" value="Genomic_DNA"/>
</dbReference>
<dbReference type="Proteomes" id="UP000608579">
    <property type="component" value="Unassembled WGS sequence"/>
</dbReference>
<reference evidence="1" key="1">
    <citation type="journal article" date="2020" name="ISME J.">
        <title>Gammaproteobacteria mediating utilization of methyl-, sulfur- and petroleum organic compounds in deep ocean hydrothermal plumes.</title>
        <authorList>
            <person name="Zhou Z."/>
            <person name="Liu Y."/>
            <person name="Pan J."/>
            <person name="Cron B.R."/>
            <person name="Toner B.M."/>
            <person name="Anantharaman K."/>
            <person name="Breier J.A."/>
            <person name="Dick G.J."/>
            <person name="Li M."/>
        </authorList>
    </citation>
    <scope>NUCLEOTIDE SEQUENCE</scope>
    <source>
        <strain evidence="1">SZUA-1515</strain>
    </source>
</reference>
<name>A0A833EBG1_CALS0</name>
<dbReference type="Pfam" id="PF03966">
    <property type="entry name" value="Trm112p"/>
    <property type="match status" value="1"/>
</dbReference>